<sequence>MYSSHVYDCSPRITASAGQPKSASAKADDLMRLMPRGVRTALVPLAKGECGIGDVPDYALEWLERHHAIAPARKAGINWKHSPKFKTLLHRISERHK</sequence>
<reference evidence="1 2" key="1">
    <citation type="submission" date="2020-05" db="EMBL/GenBank/DDBJ databases">
        <title>Descriptions of Corynebacterium xxxx sp. nov., Corynebacterium yyyy sp. nov. and Corynebacterium zzzz sp. nov.</title>
        <authorList>
            <person name="Zhang G."/>
        </authorList>
    </citation>
    <scope>NUCLEOTIDE SEQUENCE [LARGE SCALE GENOMIC DNA]</scope>
    <source>
        <strain evidence="2">zg-915</strain>
    </source>
</reference>
<organism evidence="1 2">
    <name type="scientific">Corynebacterium wankanglinii</name>
    <dbReference type="NCBI Taxonomy" id="2735136"/>
    <lineage>
        <taxon>Bacteria</taxon>
        <taxon>Bacillati</taxon>
        <taxon>Actinomycetota</taxon>
        <taxon>Actinomycetes</taxon>
        <taxon>Mycobacteriales</taxon>
        <taxon>Corynebacteriaceae</taxon>
        <taxon>Corynebacterium</taxon>
    </lineage>
</organism>
<dbReference type="AlphaFoldDB" id="A0A838CGT1"/>
<name>A0A838CGT1_9CORY</name>
<dbReference type="EMBL" id="JABFEE010000001">
    <property type="protein sequence ID" value="MBA1834147.1"/>
    <property type="molecule type" value="Genomic_DNA"/>
</dbReference>
<evidence type="ECO:0000313" key="2">
    <source>
        <dbReference type="Proteomes" id="UP000581408"/>
    </source>
</evidence>
<gene>
    <name evidence="1" type="ORF">HMC16_00095</name>
</gene>
<proteinExistence type="predicted"/>
<comment type="caution">
    <text evidence="1">The sequence shown here is derived from an EMBL/GenBank/DDBJ whole genome shotgun (WGS) entry which is preliminary data.</text>
</comment>
<dbReference type="RefSeq" id="WP_181193756.1">
    <property type="nucleotide sequence ID" value="NZ_JABFEE010000001.1"/>
</dbReference>
<evidence type="ECO:0000313" key="1">
    <source>
        <dbReference type="EMBL" id="MBA1834147.1"/>
    </source>
</evidence>
<accession>A0A838CGT1</accession>
<protein>
    <submittedName>
        <fullName evidence="1">Uncharacterized protein</fullName>
    </submittedName>
</protein>
<dbReference type="Proteomes" id="UP000581408">
    <property type="component" value="Unassembled WGS sequence"/>
</dbReference>